<keyword evidence="5 7" id="KW-0067">ATP-binding</keyword>
<evidence type="ECO:0000256" key="4">
    <source>
        <dbReference type="ARBA" id="ARBA00022741"/>
    </source>
</evidence>
<gene>
    <name evidence="11" type="ORF">HIR71_03435</name>
</gene>
<reference evidence="11 12" key="1">
    <citation type="submission" date="2020-04" db="EMBL/GenBank/DDBJ databases">
        <title>Sequencing and Assembly of C. fimi.</title>
        <authorList>
            <person name="Ramsey A.R."/>
        </authorList>
    </citation>
    <scope>NUCLEOTIDE SEQUENCE [LARGE SCALE GENOMIC DNA]</scope>
    <source>
        <strain evidence="11 12">SB</strain>
    </source>
</reference>
<dbReference type="AlphaFoldDB" id="A0A7Y0QFP6"/>
<dbReference type="FunFam" id="3.40.50.20:FF:000010">
    <property type="entry name" value="Propionyl-CoA carboxylase subunit alpha"/>
    <property type="match status" value="1"/>
</dbReference>
<dbReference type="Gene3D" id="3.30.470.20">
    <property type="entry name" value="ATP-grasp fold, B domain"/>
    <property type="match status" value="1"/>
</dbReference>
<dbReference type="InterPro" id="IPR013815">
    <property type="entry name" value="ATP_grasp_subdomain_1"/>
</dbReference>
<dbReference type="PANTHER" id="PTHR18866">
    <property type="entry name" value="CARBOXYLASE:PYRUVATE/ACETYL-COA/PROPIONYL-COA CARBOXYLASE"/>
    <property type="match status" value="1"/>
</dbReference>
<dbReference type="Gene3D" id="3.30.1490.20">
    <property type="entry name" value="ATP-grasp fold, A domain"/>
    <property type="match status" value="1"/>
</dbReference>
<dbReference type="SUPFAM" id="SSF56059">
    <property type="entry name" value="Glutathione synthetase ATP-binding domain-like"/>
    <property type="match status" value="1"/>
</dbReference>
<dbReference type="SUPFAM" id="SSF51246">
    <property type="entry name" value="Rudiment single hybrid motif"/>
    <property type="match status" value="1"/>
</dbReference>
<dbReference type="EMBL" id="JABCJJ010000003">
    <property type="protein sequence ID" value="NMR19276.1"/>
    <property type="molecule type" value="Genomic_DNA"/>
</dbReference>
<evidence type="ECO:0000256" key="3">
    <source>
        <dbReference type="ARBA" id="ARBA00022598"/>
    </source>
</evidence>
<evidence type="ECO:0000259" key="8">
    <source>
        <dbReference type="PROSITE" id="PS50968"/>
    </source>
</evidence>
<dbReference type="EC" id="6.3.4.14" evidence="2"/>
<accession>A0A7Y0QFP6</accession>
<dbReference type="RefSeq" id="WP_169323447.1">
    <property type="nucleotide sequence ID" value="NZ_JABCJJ010000003.1"/>
</dbReference>
<dbReference type="InterPro" id="IPR016185">
    <property type="entry name" value="PreATP-grasp_dom_sf"/>
</dbReference>
<feature type="domain" description="Lipoyl-binding" evidence="8">
    <location>
        <begin position="501"/>
        <end position="575"/>
    </location>
</feature>
<dbReference type="PROSITE" id="PS00867">
    <property type="entry name" value="CPSASE_2"/>
    <property type="match status" value="1"/>
</dbReference>
<proteinExistence type="predicted"/>
<dbReference type="InterPro" id="IPR005479">
    <property type="entry name" value="CPAse_ATP-bd"/>
</dbReference>
<dbReference type="GO" id="GO:0004075">
    <property type="term" value="F:biotin carboxylase activity"/>
    <property type="evidence" value="ECO:0007669"/>
    <property type="project" value="UniProtKB-EC"/>
</dbReference>
<dbReference type="SUPFAM" id="SSF51230">
    <property type="entry name" value="Single hybrid motif"/>
    <property type="match status" value="1"/>
</dbReference>
<dbReference type="Pfam" id="PF02786">
    <property type="entry name" value="CPSase_L_D2"/>
    <property type="match status" value="1"/>
</dbReference>
<dbReference type="Gene3D" id="2.40.50.100">
    <property type="match status" value="1"/>
</dbReference>
<keyword evidence="4 7" id="KW-0547">Nucleotide-binding</keyword>
<evidence type="ECO:0000256" key="2">
    <source>
        <dbReference type="ARBA" id="ARBA00013263"/>
    </source>
</evidence>
<evidence type="ECO:0000313" key="12">
    <source>
        <dbReference type="Proteomes" id="UP000562124"/>
    </source>
</evidence>
<dbReference type="InterPro" id="IPR050856">
    <property type="entry name" value="Biotin_carboxylase_complex"/>
</dbReference>
<dbReference type="PANTHER" id="PTHR18866:SF33">
    <property type="entry name" value="METHYLCROTONOYL-COA CARBOXYLASE SUBUNIT ALPHA, MITOCHONDRIAL-RELATED"/>
    <property type="match status" value="1"/>
</dbReference>
<dbReference type="FunFam" id="3.30.1490.20:FF:000018">
    <property type="entry name" value="Biotin carboxylase"/>
    <property type="match status" value="1"/>
</dbReference>
<evidence type="ECO:0000256" key="7">
    <source>
        <dbReference type="PROSITE-ProRule" id="PRU00409"/>
    </source>
</evidence>
<dbReference type="InterPro" id="IPR005482">
    <property type="entry name" value="Biotin_COase_C"/>
</dbReference>
<dbReference type="Pfam" id="PF02785">
    <property type="entry name" value="Biotin_carb_C"/>
    <property type="match status" value="1"/>
</dbReference>
<dbReference type="GO" id="GO:0046872">
    <property type="term" value="F:metal ion binding"/>
    <property type="evidence" value="ECO:0007669"/>
    <property type="project" value="InterPro"/>
</dbReference>
<dbReference type="InterPro" id="IPR011764">
    <property type="entry name" value="Biotin_carboxylation_dom"/>
</dbReference>
<dbReference type="GO" id="GO:0005524">
    <property type="term" value="F:ATP binding"/>
    <property type="evidence" value="ECO:0007669"/>
    <property type="project" value="UniProtKB-UniRule"/>
</dbReference>
<dbReference type="InterPro" id="IPR011054">
    <property type="entry name" value="Rudment_hybrid_motif"/>
</dbReference>
<evidence type="ECO:0000259" key="10">
    <source>
        <dbReference type="PROSITE" id="PS50979"/>
    </source>
</evidence>
<dbReference type="Pfam" id="PF00364">
    <property type="entry name" value="Biotin_lipoyl"/>
    <property type="match status" value="1"/>
</dbReference>
<protein>
    <recommendedName>
        <fullName evidence="2">biotin carboxylase</fullName>
        <ecNumber evidence="2">6.3.4.14</ecNumber>
    </recommendedName>
</protein>
<comment type="cofactor">
    <cofactor evidence="1">
        <name>biotin</name>
        <dbReference type="ChEBI" id="CHEBI:57586"/>
    </cofactor>
</comment>
<dbReference type="Proteomes" id="UP000562124">
    <property type="component" value="Unassembled WGS sequence"/>
</dbReference>
<organism evidence="11 12">
    <name type="scientific">Cellulomonas fimi</name>
    <dbReference type="NCBI Taxonomy" id="1708"/>
    <lineage>
        <taxon>Bacteria</taxon>
        <taxon>Bacillati</taxon>
        <taxon>Actinomycetota</taxon>
        <taxon>Actinomycetes</taxon>
        <taxon>Micrococcales</taxon>
        <taxon>Cellulomonadaceae</taxon>
        <taxon>Cellulomonas</taxon>
    </lineage>
</organism>
<dbReference type="PROSITE" id="PS50979">
    <property type="entry name" value="BC"/>
    <property type="match status" value="1"/>
</dbReference>
<dbReference type="SMART" id="SM00878">
    <property type="entry name" value="Biotin_carb_C"/>
    <property type="match status" value="1"/>
</dbReference>
<name>A0A7Y0QFP6_CELFI</name>
<evidence type="ECO:0000259" key="9">
    <source>
        <dbReference type="PROSITE" id="PS50975"/>
    </source>
</evidence>
<feature type="domain" description="Biotin carboxylation" evidence="10">
    <location>
        <begin position="1"/>
        <end position="444"/>
    </location>
</feature>
<dbReference type="Gene3D" id="3.40.50.20">
    <property type="match status" value="1"/>
</dbReference>
<dbReference type="InterPro" id="IPR011053">
    <property type="entry name" value="Single_hybrid_motif"/>
</dbReference>
<evidence type="ECO:0000313" key="11">
    <source>
        <dbReference type="EMBL" id="NMR19276.1"/>
    </source>
</evidence>
<dbReference type="Pfam" id="PF00289">
    <property type="entry name" value="Biotin_carb_N"/>
    <property type="match status" value="1"/>
</dbReference>
<evidence type="ECO:0000256" key="6">
    <source>
        <dbReference type="ARBA" id="ARBA00023267"/>
    </source>
</evidence>
<feature type="domain" description="ATP-grasp" evidence="9">
    <location>
        <begin position="119"/>
        <end position="316"/>
    </location>
</feature>
<keyword evidence="3" id="KW-0436">Ligase</keyword>
<sequence>MRKLLIANRGEIAVRVVHACADAGLVSVAVYADPDADALHVALADEAYSLDGMTAAETYLDIGKLIAIARRSGAAAVHPGYGFLAENADFAQAVLDAGLTWVGPSPQTIRALGNKVTAREIARRAGAPLVPGSDGPVPSAAEARAFAEAHGLPIVVKAAFGGGGRGLRVVRDLDDVEHAFASAQAEARAAFGRDECFVERFLDRPRHIEAQVLADSHGAVVVVGTRDCSLQRRNQKLVEEAPAPFLTVDQRRQLHDAARAICTEAGYVGAGTVEFLLGEDGSLSFLEVNTRLQVEHPVTELTSGIDLVAAQLVIADGGEVPVLTDPEPFGHAIELRINAEDGSRGFLPATGTITTLHLPTGPGVRVDTGVRAGSVVSGHFDSLLAKVIVHGRDRDHALRRARRAAREMEIAGVATVLPFHRAVLADDAFHRADRLGVWTTWIESELVPRLDTDPEFRQAPVDEGRWRFVVDVDGRRVTLGLPADLLDAFAARDGLAVGRQPEEPQDPAVLAAPMGGSLVRWLVCPGSHVDESEAVLVLEAMKMETTVVAHRAGVLEPRVSVGDRVQQGQDLARIAQEATDNVAR</sequence>
<evidence type="ECO:0000256" key="5">
    <source>
        <dbReference type="ARBA" id="ARBA00022840"/>
    </source>
</evidence>
<keyword evidence="6" id="KW-0092">Biotin</keyword>
<dbReference type="InterPro" id="IPR011761">
    <property type="entry name" value="ATP-grasp"/>
</dbReference>
<dbReference type="CDD" id="cd06850">
    <property type="entry name" value="biotinyl_domain"/>
    <property type="match status" value="1"/>
</dbReference>
<dbReference type="PROSITE" id="PS50975">
    <property type="entry name" value="ATP_GRASP"/>
    <property type="match status" value="1"/>
</dbReference>
<dbReference type="PROSITE" id="PS50968">
    <property type="entry name" value="BIOTINYL_LIPOYL"/>
    <property type="match status" value="1"/>
</dbReference>
<dbReference type="SUPFAM" id="SSF52440">
    <property type="entry name" value="PreATP-grasp domain"/>
    <property type="match status" value="1"/>
</dbReference>
<evidence type="ECO:0000256" key="1">
    <source>
        <dbReference type="ARBA" id="ARBA00001953"/>
    </source>
</evidence>
<dbReference type="InterPro" id="IPR005481">
    <property type="entry name" value="BC-like_N"/>
</dbReference>
<comment type="caution">
    <text evidence="11">The sequence shown here is derived from an EMBL/GenBank/DDBJ whole genome shotgun (WGS) entry which is preliminary data.</text>
</comment>
<keyword evidence="12" id="KW-1185">Reference proteome</keyword>
<dbReference type="InterPro" id="IPR000089">
    <property type="entry name" value="Biotin_lipoyl"/>
</dbReference>